<feature type="domain" description="Ubiquitin-like protease family profile" evidence="3">
    <location>
        <begin position="163"/>
        <end position="334"/>
    </location>
</feature>
<dbReference type="OMA" id="IYDSIKC"/>
<evidence type="ECO:0000256" key="1">
    <source>
        <dbReference type="ARBA" id="ARBA00022670"/>
    </source>
</evidence>
<organism evidence="4 5">
    <name type="scientific">Paramecium primaurelia</name>
    <dbReference type="NCBI Taxonomy" id="5886"/>
    <lineage>
        <taxon>Eukaryota</taxon>
        <taxon>Sar</taxon>
        <taxon>Alveolata</taxon>
        <taxon>Ciliophora</taxon>
        <taxon>Intramacronucleata</taxon>
        <taxon>Oligohymenophorea</taxon>
        <taxon>Peniculida</taxon>
        <taxon>Parameciidae</taxon>
        <taxon>Paramecium</taxon>
    </lineage>
</organism>
<name>A0A8S1L3F8_PARPR</name>
<keyword evidence="5" id="KW-1185">Reference proteome</keyword>
<accession>A0A8S1L3F8</accession>
<proteinExistence type="predicted"/>
<dbReference type="InterPro" id="IPR003653">
    <property type="entry name" value="Peptidase_C48_C"/>
</dbReference>
<sequence length="360" mass="42644">MGNNCVSESDSLINEDTQANFNKIESRPGIYAVEHTTNTYMDNLSIMSSPDSPYPIIYMEKMDVIAFKGHKFAILQKNSVYYGEINQKYQKNGKGKLYLIDVDKNRNQKLFIMKGMFKNDIYQESGQISPFGECLDETSDSKITEPQDSQKSIIQNNQYKYNKFINDKDINSITDKNQLRPNIVNGYIQYLQQLDEQLYWDTPPQKREKFQRTIIFQSTCQLDKYNEFKQLIKQFRFVKFWLIYKKIGFVIEHNPNHWYFVEVQITEDEFNINIYDSIKCSDAFYQNIKHKLTQLFQKLLNHKLQSKLIIKDNIPQSYNTYDSAVYTCIFARMLRCNCRNKALIMSTSQMRSDLLKLFLN</sequence>
<reference evidence="4" key="1">
    <citation type="submission" date="2021-01" db="EMBL/GenBank/DDBJ databases">
        <authorList>
            <consortium name="Genoscope - CEA"/>
            <person name="William W."/>
        </authorList>
    </citation>
    <scope>NUCLEOTIDE SEQUENCE</scope>
</reference>
<keyword evidence="2" id="KW-0378">Hydrolase</keyword>
<protein>
    <recommendedName>
        <fullName evidence="3">Ubiquitin-like protease family profile domain-containing protein</fullName>
    </recommendedName>
</protein>
<dbReference type="GO" id="GO:0008234">
    <property type="term" value="F:cysteine-type peptidase activity"/>
    <property type="evidence" value="ECO:0007669"/>
    <property type="project" value="InterPro"/>
</dbReference>
<gene>
    <name evidence="4" type="ORF">PPRIM_AZ9-3.1.T0300306</name>
</gene>
<evidence type="ECO:0000313" key="4">
    <source>
        <dbReference type="EMBL" id="CAD8060775.1"/>
    </source>
</evidence>
<evidence type="ECO:0000313" key="5">
    <source>
        <dbReference type="Proteomes" id="UP000688137"/>
    </source>
</evidence>
<evidence type="ECO:0000256" key="2">
    <source>
        <dbReference type="ARBA" id="ARBA00022801"/>
    </source>
</evidence>
<evidence type="ECO:0000259" key="3">
    <source>
        <dbReference type="PROSITE" id="PS50600"/>
    </source>
</evidence>
<dbReference type="Proteomes" id="UP000688137">
    <property type="component" value="Unassembled WGS sequence"/>
</dbReference>
<dbReference type="Pfam" id="PF02902">
    <property type="entry name" value="Peptidase_C48"/>
    <property type="match status" value="1"/>
</dbReference>
<dbReference type="PROSITE" id="PS50600">
    <property type="entry name" value="ULP_PROTEASE"/>
    <property type="match status" value="1"/>
</dbReference>
<dbReference type="AlphaFoldDB" id="A0A8S1L3F8"/>
<keyword evidence="1" id="KW-0645">Protease</keyword>
<dbReference type="GO" id="GO:0006508">
    <property type="term" value="P:proteolysis"/>
    <property type="evidence" value="ECO:0007669"/>
    <property type="project" value="UniProtKB-KW"/>
</dbReference>
<comment type="caution">
    <text evidence="4">The sequence shown here is derived from an EMBL/GenBank/DDBJ whole genome shotgun (WGS) entry which is preliminary data.</text>
</comment>
<dbReference type="EMBL" id="CAJJDM010000029">
    <property type="protein sequence ID" value="CAD8060775.1"/>
    <property type="molecule type" value="Genomic_DNA"/>
</dbReference>